<evidence type="ECO:0000313" key="2">
    <source>
        <dbReference type="Proteomes" id="UP000031258"/>
    </source>
</evidence>
<gene>
    <name evidence="1" type="ORF">NF27_AV00030</name>
</gene>
<reference evidence="1 2" key="1">
    <citation type="submission" date="2014-11" db="EMBL/GenBank/DDBJ databases">
        <title>A Rickettsiales Symbiont of Amoebae With Ancient Features.</title>
        <authorList>
            <person name="Schulz F."/>
            <person name="Martijn J."/>
            <person name="Wascher F."/>
            <person name="Kostanjsek R."/>
            <person name="Ettema T.J."/>
            <person name="Horn M."/>
        </authorList>
    </citation>
    <scope>NUCLEOTIDE SEQUENCE [LARGE SCALE GENOMIC DNA]</scope>
    <source>
        <strain evidence="1 2">UWC36</strain>
    </source>
</reference>
<dbReference type="RefSeq" id="WP_161791740.1">
    <property type="nucleotide sequence ID" value="NZ_JSWE01000022.1"/>
</dbReference>
<comment type="caution">
    <text evidence="1">The sequence shown here is derived from an EMBL/GenBank/DDBJ whole genome shotgun (WGS) entry which is preliminary data.</text>
</comment>
<dbReference type="STRING" id="86105.NF27_AV00030"/>
<evidence type="ECO:0000313" key="1">
    <source>
        <dbReference type="EMBL" id="KIE06240.1"/>
    </source>
</evidence>
<keyword evidence="2" id="KW-1185">Reference proteome</keyword>
<sequence length="51" mass="5878">MIAKGKYFVKRIYGIVRICANALLGRDDWIKQSFENTGIEEVKLQGQSFNK</sequence>
<accession>A0A0C1R1U7</accession>
<dbReference type="AlphaFoldDB" id="A0A0C1R1U7"/>
<dbReference type="EMBL" id="JSWE01000022">
    <property type="protein sequence ID" value="KIE06240.1"/>
    <property type="molecule type" value="Genomic_DNA"/>
</dbReference>
<organism evidence="1 2">
    <name type="scientific">Candidatus Jidaibacter acanthamoebae</name>
    <dbReference type="NCBI Taxonomy" id="86105"/>
    <lineage>
        <taxon>Bacteria</taxon>
        <taxon>Pseudomonadati</taxon>
        <taxon>Pseudomonadota</taxon>
        <taxon>Alphaproteobacteria</taxon>
        <taxon>Rickettsiales</taxon>
        <taxon>Candidatus Midichloriaceae</taxon>
        <taxon>Candidatus Jidaibacter</taxon>
    </lineage>
</organism>
<proteinExistence type="predicted"/>
<protein>
    <submittedName>
        <fullName evidence="1">Uncharacterized protein</fullName>
    </submittedName>
</protein>
<name>A0A0C1R1U7_9RICK</name>
<dbReference type="Proteomes" id="UP000031258">
    <property type="component" value="Unassembled WGS sequence"/>
</dbReference>